<reference evidence="1 2" key="2">
    <citation type="journal article" date="2022" name="Mol. Ecol. Resour.">
        <title>The genomes of chicory, endive, great burdock and yacon provide insights into Asteraceae paleo-polyploidization history and plant inulin production.</title>
        <authorList>
            <person name="Fan W."/>
            <person name="Wang S."/>
            <person name="Wang H."/>
            <person name="Wang A."/>
            <person name="Jiang F."/>
            <person name="Liu H."/>
            <person name="Zhao H."/>
            <person name="Xu D."/>
            <person name="Zhang Y."/>
        </authorList>
    </citation>
    <scope>NUCLEOTIDE SEQUENCE [LARGE SCALE GENOMIC DNA]</scope>
    <source>
        <strain evidence="2">cv. Niubang</strain>
    </source>
</reference>
<accession>A0ACB8ZJR8</accession>
<proteinExistence type="predicted"/>
<dbReference type="EMBL" id="CM042056">
    <property type="protein sequence ID" value="KAI3697741.1"/>
    <property type="molecule type" value="Genomic_DNA"/>
</dbReference>
<organism evidence="1 2">
    <name type="scientific">Arctium lappa</name>
    <name type="common">Greater burdock</name>
    <name type="synonym">Lappa major</name>
    <dbReference type="NCBI Taxonomy" id="4217"/>
    <lineage>
        <taxon>Eukaryota</taxon>
        <taxon>Viridiplantae</taxon>
        <taxon>Streptophyta</taxon>
        <taxon>Embryophyta</taxon>
        <taxon>Tracheophyta</taxon>
        <taxon>Spermatophyta</taxon>
        <taxon>Magnoliopsida</taxon>
        <taxon>eudicotyledons</taxon>
        <taxon>Gunneridae</taxon>
        <taxon>Pentapetalae</taxon>
        <taxon>asterids</taxon>
        <taxon>campanulids</taxon>
        <taxon>Asterales</taxon>
        <taxon>Asteraceae</taxon>
        <taxon>Carduoideae</taxon>
        <taxon>Cardueae</taxon>
        <taxon>Arctiinae</taxon>
        <taxon>Arctium</taxon>
    </lineage>
</organism>
<sequence length="120" mass="13455">MFMSKSLEPQPPPPPPRDNLLPLRYSIKHSNTHPPTSLFSHPYTLNMKPSPTITTNHHRTFHLTTRTTPVSFAAKPPLPLPPPPPLTTSRGERRGPSLRSIYKANERPLVSAIDELVDPK</sequence>
<gene>
    <name evidence="1" type="ORF">L6452_30838</name>
</gene>
<comment type="caution">
    <text evidence="1">The sequence shown here is derived from an EMBL/GenBank/DDBJ whole genome shotgun (WGS) entry which is preliminary data.</text>
</comment>
<evidence type="ECO:0000313" key="2">
    <source>
        <dbReference type="Proteomes" id="UP001055879"/>
    </source>
</evidence>
<evidence type="ECO:0000313" key="1">
    <source>
        <dbReference type="EMBL" id="KAI3697741.1"/>
    </source>
</evidence>
<dbReference type="Proteomes" id="UP001055879">
    <property type="component" value="Linkage Group LG10"/>
</dbReference>
<protein>
    <submittedName>
        <fullName evidence="1">Uncharacterized protein</fullName>
    </submittedName>
</protein>
<name>A0ACB8ZJR8_ARCLA</name>
<keyword evidence="2" id="KW-1185">Reference proteome</keyword>
<reference evidence="2" key="1">
    <citation type="journal article" date="2022" name="Mol. Ecol. Resour.">
        <title>The genomes of chicory, endive, great burdock and yacon provide insights into Asteraceae palaeo-polyploidization history and plant inulin production.</title>
        <authorList>
            <person name="Fan W."/>
            <person name="Wang S."/>
            <person name="Wang H."/>
            <person name="Wang A."/>
            <person name="Jiang F."/>
            <person name="Liu H."/>
            <person name="Zhao H."/>
            <person name="Xu D."/>
            <person name="Zhang Y."/>
        </authorList>
    </citation>
    <scope>NUCLEOTIDE SEQUENCE [LARGE SCALE GENOMIC DNA]</scope>
    <source>
        <strain evidence="2">cv. Niubang</strain>
    </source>
</reference>